<gene>
    <name evidence="2" type="ORF">CSSPJE1EN1_LOCUS22363</name>
</gene>
<evidence type="ECO:0000313" key="2">
    <source>
        <dbReference type="EMBL" id="CAK9276885.1"/>
    </source>
</evidence>
<feature type="compositionally biased region" description="Basic and acidic residues" evidence="1">
    <location>
        <begin position="176"/>
        <end position="189"/>
    </location>
</feature>
<evidence type="ECO:0000313" key="3">
    <source>
        <dbReference type="Proteomes" id="UP001497444"/>
    </source>
</evidence>
<organism evidence="2 3">
    <name type="scientific">Sphagnum jensenii</name>
    <dbReference type="NCBI Taxonomy" id="128206"/>
    <lineage>
        <taxon>Eukaryota</taxon>
        <taxon>Viridiplantae</taxon>
        <taxon>Streptophyta</taxon>
        <taxon>Embryophyta</taxon>
        <taxon>Bryophyta</taxon>
        <taxon>Sphagnophytina</taxon>
        <taxon>Sphagnopsida</taxon>
        <taxon>Sphagnales</taxon>
        <taxon>Sphagnaceae</taxon>
        <taxon>Sphagnum</taxon>
    </lineage>
</organism>
<feature type="compositionally biased region" description="Polar residues" evidence="1">
    <location>
        <begin position="84"/>
        <end position="106"/>
    </location>
</feature>
<feature type="compositionally biased region" description="Polar residues" evidence="1">
    <location>
        <begin position="219"/>
        <end position="230"/>
    </location>
</feature>
<proteinExistence type="predicted"/>
<sequence length="415" mass="46080">MVIKMQGNAARKARRTIIGRTLGGRASFKALQESLKLHLSATFVSTTLLTRGFFLILFEDEEGATSTKKLASVEWNGLSLSFSRQPSTCPAHTNATRVRAQDPTSTKTHDPQALGGYQGHTEAKVPRNCTLAPPPPINLPRNLLGNQVSDPGQWSATARAQEDLSMTEPPPSPSRAKGETRSEARKPPEEATTPKNKLFLELPGLNCPQTRKPEANANPFASSEEGSQGVNLRARPQEDTLEGWSFQGRRKHAPKLASPRPEPHHTFPRTPQQETPLGGKRVQLHSEVHPSYFSSLGMSIPTNGKPFRARIWPVLTREKNSRKETLVYSKNQARPSLPINMRITGSTEAVWTQDTAWADLTQRLEVELEEKVLRYRLTLKDRPQLEWSWQKESSRGGTECTILAHIDSGTNALSI</sequence>
<dbReference type="EMBL" id="OZ020103">
    <property type="protein sequence ID" value="CAK9276885.1"/>
    <property type="molecule type" value="Genomic_DNA"/>
</dbReference>
<feature type="region of interest" description="Disordered" evidence="1">
    <location>
        <begin position="84"/>
        <end position="278"/>
    </location>
</feature>
<accession>A0ABP0XED2</accession>
<feature type="compositionally biased region" description="Polar residues" evidence="1">
    <location>
        <begin position="147"/>
        <end position="158"/>
    </location>
</feature>
<reference evidence="2" key="1">
    <citation type="submission" date="2024-02" db="EMBL/GenBank/DDBJ databases">
        <authorList>
            <consortium name="ELIXIR-Norway"/>
            <consortium name="Elixir Norway"/>
        </authorList>
    </citation>
    <scope>NUCLEOTIDE SEQUENCE</scope>
</reference>
<name>A0ABP0XED2_9BRYO</name>
<keyword evidence="3" id="KW-1185">Reference proteome</keyword>
<evidence type="ECO:0000256" key="1">
    <source>
        <dbReference type="SAM" id="MobiDB-lite"/>
    </source>
</evidence>
<dbReference type="Proteomes" id="UP001497444">
    <property type="component" value="Chromosome 8"/>
</dbReference>
<protein>
    <submittedName>
        <fullName evidence="2">Uncharacterized protein</fullName>
    </submittedName>
</protein>